<sequence length="77" mass="8275">MLNSEILRIPAEMLLRDAIFHMNAEFQTSAVIVNPAGDALGILDGESIARGLAMDADALLTTPCIELLEPRRVNLAA</sequence>
<organism evidence="1 2">
    <name type="scientific">Natronocella acetinitrilica</name>
    <dbReference type="NCBI Taxonomy" id="414046"/>
    <lineage>
        <taxon>Bacteria</taxon>
        <taxon>Pseudomonadati</taxon>
        <taxon>Pseudomonadota</taxon>
        <taxon>Gammaproteobacteria</taxon>
        <taxon>Chromatiales</taxon>
        <taxon>Ectothiorhodospiraceae</taxon>
        <taxon>Natronocella</taxon>
    </lineage>
</organism>
<dbReference type="AlphaFoldDB" id="A0AAE3G4Z2"/>
<accession>A0AAE3G4Z2</accession>
<proteinExistence type="predicted"/>
<keyword evidence="2" id="KW-1185">Reference proteome</keyword>
<dbReference type="Proteomes" id="UP001205843">
    <property type="component" value="Unassembled WGS sequence"/>
</dbReference>
<name>A0AAE3G4Z2_9GAMM</name>
<evidence type="ECO:0000313" key="2">
    <source>
        <dbReference type="Proteomes" id="UP001205843"/>
    </source>
</evidence>
<evidence type="ECO:0000313" key="1">
    <source>
        <dbReference type="EMBL" id="MCP1675931.1"/>
    </source>
</evidence>
<protein>
    <submittedName>
        <fullName evidence="1">Uncharacterized protein</fullName>
    </submittedName>
</protein>
<comment type="caution">
    <text evidence="1">The sequence shown here is derived from an EMBL/GenBank/DDBJ whole genome shotgun (WGS) entry which is preliminary data.</text>
</comment>
<dbReference type="RefSeq" id="WP_253480254.1">
    <property type="nucleotide sequence ID" value="NZ_JALJXV010000007.1"/>
</dbReference>
<reference evidence="1" key="1">
    <citation type="submission" date="2022-03" db="EMBL/GenBank/DDBJ databases">
        <title>Genomic Encyclopedia of Type Strains, Phase III (KMG-III): the genomes of soil and plant-associated and newly described type strains.</title>
        <authorList>
            <person name="Whitman W."/>
        </authorList>
    </citation>
    <scope>NUCLEOTIDE SEQUENCE</scope>
    <source>
        <strain evidence="1">ANL 6-2</strain>
    </source>
</reference>
<gene>
    <name evidence="1" type="ORF">J2T57_003086</name>
</gene>
<dbReference type="EMBL" id="JALJXV010000007">
    <property type="protein sequence ID" value="MCP1675931.1"/>
    <property type="molecule type" value="Genomic_DNA"/>
</dbReference>